<evidence type="ECO:0000259" key="7">
    <source>
        <dbReference type="Pfam" id="PF07687"/>
    </source>
</evidence>
<dbReference type="Proteomes" id="UP001286174">
    <property type="component" value="Unassembled WGS sequence"/>
</dbReference>
<dbReference type="InterPro" id="IPR011650">
    <property type="entry name" value="Peptidase_M20_dimer"/>
</dbReference>
<dbReference type="NCBIfam" id="TIGR01883">
    <property type="entry name" value="PepT-like"/>
    <property type="match status" value="1"/>
</dbReference>
<dbReference type="InterPro" id="IPR036264">
    <property type="entry name" value="Bact_exopeptidase_dim_dom"/>
</dbReference>
<dbReference type="InterPro" id="IPR001261">
    <property type="entry name" value="ArgE/DapE_CS"/>
</dbReference>
<dbReference type="InterPro" id="IPR010162">
    <property type="entry name" value="PepT-like"/>
</dbReference>
<evidence type="ECO:0000256" key="2">
    <source>
        <dbReference type="ARBA" id="ARBA00022670"/>
    </source>
</evidence>
<dbReference type="GO" id="GO:0046872">
    <property type="term" value="F:metal ion binding"/>
    <property type="evidence" value="ECO:0007669"/>
    <property type="project" value="UniProtKB-KW"/>
</dbReference>
<dbReference type="PROSITE" id="PS00758">
    <property type="entry name" value="ARGE_DAPE_CPG2_1"/>
    <property type="match status" value="1"/>
</dbReference>
<accession>A0AB35U6R3</accession>
<keyword evidence="5" id="KW-0862">Zinc</keyword>
<dbReference type="PANTHER" id="PTHR42994:SF2">
    <property type="entry name" value="PEPTIDASE"/>
    <property type="match status" value="1"/>
</dbReference>
<evidence type="ECO:0000256" key="4">
    <source>
        <dbReference type="ARBA" id="ARBA00022801"/>
    </source>
</evidence>
<keyword evidence="2" id="KW-0645">Protease</keyword>
<dbReference type="Gene3D" id="3.40.630.10">
    <property type="entry name" value="Zn peptidases"/>
    <property type="match status" value="1"/>
</dbReference>
<dbReference type="Pfam" id="PF01546">
    <property type="entry name" value="Peptidase_M20"/>
    <property type="match status" value="1"/>
</dbReference>
<dbReference type="RefSeq" id="WP_370595934.1">
    <property type="nucleotide sequence ID" value="NZ_JALBUR010000010.1"/>
</dbReference>
<keyword evidence="9" id="KW-1185">Reference proteome</keyword>
<sequence>MTLPDANRLTDQFLAFTKIDSPSFHEGEMAAYVKQVFQDLGIVLHEDDANKYYGSQTGNLYGCWQGTLPGEPILFMGHLDTVEPAYGRHAVLHEDGTITSAGNTVLGADDQSGLAEIVEAIRCIQESHTAHRTIEFLITFGEEAFDKGSRKFDFSLLKARQAYTLDLEAPVGTASLWEPTLISFTVDIRGRSAHAGFNPEKGINALTASAELIHSLPIGRADPVTVLNIGMISGGTAVNAVPDHVVMKGELRSRNHEKALSLLQKIQDNAAESAEKIGAKASVDYEIALHEYCIDEKEPVVKRYEAACEKAGIKPVLSGSFGGSDNNQFAQHGGRGIVIASAMYNCHTVHEYTRISDMVQVARIVMNLMTMEEDEKDEAAVTVSDQ</sequence>
<feature type="domain" description="Peptidase M20 dimerisation" evidence="7">
    <location>
        <begin position="181"/>
        <end position="275"/>
    </location>
</feature>
<gene>
    <name evidence="8" type="ORF">MOZ60_05540</name>
</gene>
<dbReference type="PANTHER" id="PTHR42994">
    <property type="entry name" value="PEPTIDASE T"/>
    <property type="match status" value="1"/>
</dbReference>
<evidence type="ECO:0000313" key="9">
    <source>
        <dbReference type="Proteomes" id="UP001286174"/>
    </source>
</evidence>
<comment type="caution">
    <text evidence="8">The sequence shown here is derived from an EMBL/GenBank/DDBJ whole genome shotgun (WGS) entry which is preliminary data.</text>
</comment>
<name>A0AB35U6R3_9FIRM</name>
<dbReference type="GO" id="GO:0006508">
    <property type="term" value="P:proteolysis"/>
    <property type="evidence" value="ECO:0007669"/>
    <property type="project" value="UniProtKB-KW"/>
</dbReference>
<dbReference type="SUPFAM" id="SSF55031">
    <property type="entry name" value="Bacterial exopeptidase dimerisation domain"/>
    <property type="match status" value="1"/>
</dbReference>
<dbReference type="GO" id="GO:0008237">
    <property type="term" value="F:metallopeptidase activity"/>
    <property type="evidence" value="ECO:0007669"/>
    <property type="project" value="UniProtKB-KW"/>
</dbReference>
<reference evidence="8 9" key="1">
    <citation type="submission" date="2022-03" db="EMBL/GenBank/DDBJ databases">
        <title>Novel taxa within the pig intestine.</title>
        <authorList>
            <person name="Wylensek D."/>
            <person name="Bishof K."/>
            <person name="Afrizal A."/>
            <person name="Clavel T."/>
        </authorList>
    </citation>
    <scope>NUCLEOTIDE SEQUENCE [LARGE SCALE GENOMIC DNA]</scope>
    <source>
        <strain evidence="8 9">CLA-KB-P133</strain>
    </source>
</reference>
<protein>
    <submittedName>
        <fullName evidence="8">M20/M25/M40 family metallo-hydrolase</fullName>
    </submittedName>
</protein>
<dbReference type="Pfam" id="PF07687">
    <property type="entry name" value="M20_dimer"/>
    <property type="match status" value="1"/>
</dbReference>
<keyword evidence="4" id="KW-0378">Hydrolase</keyword>
<keyword evidence="6" id="KW-0482">Metalloprotease</keyword>
<dbReference type="Gene3D" id="3.30.70.360">
    <property type="match status" value="1"/>
</dbReference>
<evidence type="ECO:0000256" key="3">
    <source>
        <dbReference type="ARBA" id="ARBA00022723"/>
    </source>
</evidence>
<dbReference type="SUPFAM" id="SSF53187">
    <property type="entry name" value="Zn-dependent exopeptidases"/>
    <property type="match status" value="1"/>
</dbReference>
<evidence type="ECO:0000256" key="1">
    <source>
        <dbReference type="ARBA" id="ARBA00001947"/>
    </source>
</evidence>
<dbReference type="AlphaFoldDB" id="A0AB35U6R3"/>
<evidence type="ECO:0000256" key="5">
    <source>
        <dbReference type="ARBA" id="ARBA00022833"/>
    </source>
</evidence>
<comment type="cofactor">
    <cofactor evidence="1">
        <name>Zn(2+)</name>
        <dbReference type="ChEBI" id="CHEBI:29105"/>
    </cofactor>
</comment>
<evidence type="ECO:0000256" key="6">
    <source>
        <dbReference type="ARBA" id="ARBA00023049"/>
    </source>
</evidence>
<evidence type="ECO:0000313" key="8">
    <source>
        <dbReference type="EMBL" id="MDX8419552.1"/>
    </source>
</evidence>
<proteinExistence type="predicted"/>
<dbReference type="InterPro" id="IPR002933">
    <property type="entry name" value="Peptidase_M20"/>
</dbReference>
<dbReference type="EMBL" id="JALBUR010000010">
    <property type="protein sequence ID" value="MDX8419552.1"/>
    <property type="molecule type" value="Genomic_DNA"/>
</dbReference>
<keyword evidence="3" id="KW-0479">Metal-binding</keyword>
<organism evidence="8 9">
    <name type="scientific">Grylomicrobium aquisgranensis</name>
    <dbReference type="NCBI Taxonomy" id="2926318"/>
    <lineage>
        <taxon>Bacteria</taxon>
        <taxon>Bacillati</taxon>
        <taxon>Bacillota</taxon>
        <taxon>Erysipelotrichia</taxon>
        <taxon>Erysipelotrichales</taxon>
        <taxon>Erysipelotrichaceae</taxon>
        <taxon>Grylomicrobium</taxon>
    </lineage>
</organism>